<evidence type="ECO:0000259" key="3">
    <source>
        <dbReference type="Pfam" id="PF25581"/>
    </source>
</evidence>
<feature type="domain" description="Diels-Alderase N-terminal" evidence="2">
    <location>
        <begin position="219"/>
        <end position="386"/>
    </location>
</feature>
<keyword evidence="5" id="KW-1185">Reference proteome</keyword>
<dbReference type="InterPro" id="IPR056402">
    <property type="entry name" value="DA_N"/>
</dbReference>
<evidence type="ECO:0000259" key="2">
    <source>
        <dbReference type="Pfam" id="PF24137"/>
    </source>
</evidence>
<dbReference type="PANTHER" id="PTHR35910">
    <property type="entry name" value="2EXR DOMAIN-CONTAINING PROTEIN"/>
    <property type="match status" value="1"/>
</dbReference>
<name>A0A8H8S2Z9_9HELO</name>
<gene>
    <name evidence="4" type="primary">asqI</name>
    <name evidence="4" type="ORF">LSUB1_G000944</name>
</gene>
<proteinExistence type="predicted"/>
<comment type="caution">
    <text evidence="4">The sequence shown here is derived from an EMBL/GenBank/DDBJ whole genome shotgun (WGS) entry which is preliminary data.</text>
</comment>
<sequence length="526" mass="58526">MTSLQTFPLFARLPYELRVKIYEFALPGPRVVPVRYNRQQKQYTSDAPPPVLLHVCTESRRKFTSIYENLRLSQKFESSIWVDFTRDTIFFDNLDCSPEGDLALDLARSPQSQKVLYCAIDAQLWEVLRVFRPSNLGEVRIMRNLKTLALVLKHDYDRGLRQTRMMYDGRQTTQVEVGDTGSEIQHVQFNVDSIRWDLEHEIDPKWEGAPPNVQMWIISFDWWYFDVVSPNLLTSLTVIFFTTLPSSFPFLLPSPNVDVVGVFYSFPNGTYDNIFIYASEANITIDDNGSSGQYVGTGTSWSGSPDLSRYEINVNSPEHGISGTFTLDSLAPAHYPCGPATAGQDMTVAPHIGWSNAIPDAVGTVNLTILGTEMGFEGVAYHDKNWSDQPFQQNVASWYWGHGRLGAYSIVWFDTLGLDGTEYVSAYASKDGEIVFSSCEASSLTVRPSGGDDQYPPSASGGDPTGFTMWMDLGDAGALDVNVTIGTVISDGGPSYKRWTASMEGQVCCGELMMGGVAVLEQFKLV</sequence>
<accession>A0A8H8S2Z9</accession>
<dbReference type="SUPFAM" id="SSF159245">
    <property type="entry name" value="AttH-like"/>
    <property type="match status" value="1"/>
</dbReference>
<feature type="domain" description="AsqO/PenF-like C-terminal" evidence="3">
    <location>
        <begin position="392"/>
        <end position="524"/>
    </location>
</feature>
<protein>
    <submittedName>
        <fullName evidence="4">Tyrosinase family protein</fullName>
    </submittedName>
</protein>
<dbReference type="PANTHER" id="PTHR35910:SF6">
    <property type="entry name" value="2EXR DOMAIN-CONTAINING PROTEIN"/>
    <property type="match status" value="1"/>
</dbReference>
<evidence type="ECO:0000313" key="4">
    <source>
        <dbReference type="EMBL" id="TVY45586.1"/>
    </source>
</evidence>
<dbReference type="Pfam" id="PF20150">
    <property type="entry name" value="2EXR"/>
    <property type="match status" value="1"/>
</dbReference>
<dbReference type="AlphaFoldDB" id="A0A8H8S2Z9"/>
<dbReference type="InterPro" id="IPR045518">
    <property type="entry name" value="2EXR"/>
</dbReference>
<evidence type="ECO:0000259" key="1">
    <source>
        <dbReference type="Pfam" id="PF20150"/>
    </source>
</evidence>
<dbReference type="Pfam" id="PF24137">
    <property type="entry name" value="DA_N"/>
    <property type="match status" value="1"/>
</dbReference>
<organism evidence="4 5">
    <name type="scientific">Lachnellula subtilissima</name>
    <dbReference type="NCBI Taxonomy" id="602034"/>
    <lineage>
        <taxon>Eukaryota</taxon>
        <taxon>Fungi</taxon>
        <taxon>Dikarya</taxon>
        <taxon>Ascomycota</taxon>
        <taxon>Pezizomycotina</taxon>
        <taxon>Leotiomycetes</taxon>
        <taxon>Helotiales</taxon>
        <taxon>Lachnaceae</taxon>
        <taxon>Lachnellula</taxon>
    </lineage>
</organism>
<reference evidence="4 5" key="1">
    <citation type="submission" date="2018-05" db="EMBL/GenBank/DDBJ databases">
        <title>Genome sequencing and assembly of the regulated plant pathogen Lachnellula willkommii and related sister species for the development of diagnostic species identification markers.</title>
        <authorList>
            <person name="Giroux E."/>
            <person name="Bilodeau G."/>
        </authorList>
    </citation>
    <scope>NUCLEOTIDE SEQUENCE [LARGE SCALE GENOMIC DNA]</scope>
    <source>
        <strain evidence="4 5">CBS 197.66</strain>
    </source>
</reference>
<evidence type="ECO:0000313" key="5">
    <source>
        <dbReference type="Proteomes" id="UP000462212"/>
    </source>
</evidence>
<dbReference type="Proteomes" id="UP000462212">
    <property type="component" value="Unassembled WGS sequence"/>
</dbReference>
<dbReference type="InterPro" id="IPR057722">
    <property type="entry name" value="AsqO/PenF-like_C"/>
</dbReference>
<feature type="domain" description="2EXR" evidence="1">
    <location>
        <begin position="7"/>
        <end position="89"/>
    </location>
</feature>
<dbReference type="EMBL" id="QGMJ01000010">
    <property type="protein sequence ID" value="TVY45586.1"/>
    <property type="molecule type" value="Genomic_DNA"/>
</dbReference>
<dbReference type="OrthoDB" id="5344254at2759"/>
<dbReference type="Pfam" id="PF25581">
    <property type="entry name" value="AsqO_C"/>
    <property type="match status" value="1"/>
</dbReference>